<evidence type="ECO:0008006" key="2">
    <source>
        <dbReference type="Google" id="ProtNLM"/>
    </source>
</evidence>
<dbReference type="Gene3D" id="3.40.50.150">
    <property type="entry name" value="Vaccinia Virus protein VP39"/>
    <property type="match status" value="1"/>
</dbReference>
<dbReference type="SUPFAM" id="SSF53335">
    <property type="entry name" value="S-adenosyl-L-methionine-dependent methyltransferases"/>
    <property type="match status" value="1"/>
</dbReference>
<comment type="caution">
    <text evidence="1">The sequence shown here is derived from an EMBL/GenBank/DDBJ whole genome shotgun (WGS) entry which is preliminary data.</text>
</comment>
<gene>
    <name evidence="1" type="ORF">S01H1_71466</name>
</gene>
<dbReference type="GO" id="GO:0003676">
    <property type="term" value="F:nucleic acid binding"/>
    <property type="evidence" value="ECO:0007669"/>
    <property type="project" value="InterPro"/>
</dbReference>
<feature type="non-terminal residue" evidence="1">
    <location>
        <position position="125"/>
    </location>
</feature>
<dbReference type="EMBL" id="BARS01047591">
    <property type="protein sequence ID" value="GAG28614.1"/>
    <property type="molecule type" value="Genomic_DNA"/>
</dbReference>
<proteinExistence type="predicted"/>
<reference evidence="1" key="1">
    <citation type="journal article" date="2014" name="Front. Microbiol.">
        <title>High frequency of phylogenetically diverse reductive dehalogenase-homologous genes in deep subseafloor sedimentary metagenomes.</title>
        <authorList>
            <person name="Kawai M."/>
            <person name="Futagami T."/>
            <person name="Toyoda A."/>
            <person name="Takaki Y."/>
            <person name="Nishi S."/>
            <person name="Hori S."/>
            <person name="Arai W."/>
            <person name="Tsubouchi T."/>
            <person name="Morono Y."/>
            <person name="Uchiyama I."/>
            <person name="Ito T."/>
            <person name="Fujiyama A."/>
            <person name="Inagaki F."/>
            <person name="Takami H."/>
        </authorList>
    </citation>
    <scope>NUCLEOTIDE SEQUENCE</scope>
    <source>
        <strain evidence="1">Expedition CK06-06</strain>
    </source>
</reference>
<dbReference type="InterPro" id="IPR029063">
    <property type="entry name" value="SAM-dependent_MTases_sf"/>
</dbReference>
<protein>
    <recommendedName>
        <fullName evidence="2">DNA methylase N-4/N-6 domain-containing protein</fullName>
    </recommendedName>
</protein>
<dbReference type="AlphaFoldDB" id="X0WCF2"/>
<dbReference type="InterPro" id="IPR002052">
    <property type="entry name" value="DNA_methylase_N6_adenine_CS"/>
</dbReference>
<evidence type="ECO:0000313" key="1">
    <source>
        <dbReference type="EMBL" id="GAG28614.1"/>
    </source>
</evidence>
<name>X0WCF2_9ZZZZ</name>
<sequence>MNTVHLADCLPAMREMEDNAYDLAVVDPPYGIGEGRGQYKSRNANRIDRRNGKQIQMRHPGYKSKEWDKAIPSREYFLELDRISSNRIIWGGQYFTEYLPPSSGWVVWDKVNGKSDFADCELAWT</sequence>
<dbReference type="GO" id="GO:0032259">
    <property type="term" value="P:methylation"/>
    <property type="evidence" value="ECO:0007669"/>
    <property type="project" value="InterPro"/>
</dbReference>
<organism evidence="1">
    <name type="scientific">marine sediment metagenome</name>
    <dbReference type="NCBI Taxonomy" id="412755"/>
    <lineage>
        <taxon>unclassified sequences</taxon>
        <taxon>metagenomes</taxon>
        <taxon>ecological metagenomes</taxon>
    </lineage>
</organism>
<dbReference type="PROSITE" id="PS00092">
    <property type="entry name" value="N6_MTASE"/>
    <property type="match status" value="1"/>
</dbReference>
<dbReference type="GO" id="GO:0008168">
    <property type="term" value="F:methyltransferase activity"/>
    <property type="evidence" value="ECO:0007669"/>
    <property type="project" value="InterPro"/>
</dbReference>
<accession>X0WCF2</accession>